<comment type="subcellular location">
    <subcellularLocation>
        <location evidence="1">Cell membrane</location>
        <topology evidence="1">Multi-pass membrane protein</topology>
    </subcellularLocation>
</comment>
<evidence type="ECO:0000256" key="8">
    <source>
        <dbReference type="SAM" id="Phobius"/>
    </source>
</evidence>
<feature type="region of interest" description="Disordered" evidence="7">
    <location>
        <begin position="304"/>
        <end position="332"/>
    </location>
</feature>
<name>A0A1H7Z2W4_9FIRM</name>
<dbReference type="Gene3D" id="1.10.287.1260">
    <property type="match status" value="1"/>
</dbReference>
<gene>
    <name evidence="12" type="ORF">SAMN05216180_0414</name>
</gene>
<dbReference type="RefSeq" id="WP_162840762.1">
    <property type="nucleotide sequence ID" value="NZ_FOCG01000001.1"/>
</dbReference>
<protein>
    <submittedName>
        <fullName evidence="12">Small conductance mechanosensitive channel</fullName>
    </submittedName>
</protein>
<dbReference type="PANTHER" id="PTHR30460">
    <property type="entry name" value="MODERATE CONDUCTANCE MECHANOSENSITIVE CHANNEL YBIO"/>
    <property type="match status" value="1"/>
</dbReference>
<dbReference type="STRING" id="474960.SAMN05216180_0414"/>
<dbReference type="EMBL" id="FOCG01000001">
    <property type="protein sequence ID" value="SEM52810.1"/>
    <property type="molecule type" value="Genomic_DNA"/>
</dbReference>
<dbReference type="InterPro" id="IPR006685">
    <property type="entry name" value="MscS_channel_2nd"/>
</dbReference>
<evidence type="ECO:0000259" key="9">
    <source>
        <dbReference type="Pfam" id="PF00924"/>
    </source>
</evidence>
<dbReference type="Pfam" id="PF21088">
    <property type="entry name" value="MS_channel_1st"/>
    <property type="match status" value="1"/>
</dbReference>
<dbReference type="AlphaFoldDB" id="A0A1H7Z2W4"/>
<dbReference type="Proteomes" id="UP000199158">
    <property type="component" value="Unassembled WGS sequence"/>
</dbReference>
<dbReference type="InterPro" id="IPR049142">
    <property type="entry name" value="MS_channel_1st"/>
</dbReference>
<dbReference type="InterPro" id="IPR049278">
    <property type="entry name" value="MS_channel_C"/>
</dbReference>
<dbReference type="InterPro" id="IPR010920">
    <property type="entry name" value="LSM_dom_sf"/>
</dbReference>
<dbReference type="Gene3D" id="2.30.30.60">
    <property type="match status" value="1"/>
</dbReference>
<keyword evidence="6 8" id="KW-0472">Membrane</keyword>
<keyword evidence="5 8" id="KW-1133">Transmembrane helix</keyword>
<feature type="transmembrane region" description="Helical" evidence="8">
    <location>
        <begin position="118"/>
        <end position="137"/>
    </location>
</feature>
<dbReference type="InterPro" id="IPR023408">
    <property type="entry name" value="MscS_beta-dom_sf"/>
</dbReference>
<evidence type="ECO:0000256" key="7">
    <source>
        <dbReference type="SAM" id="MobiDB-lite"/>
    </source>
</evidence>
<dbReference type="InterPro" id="IPR045276">
    <property type="entry name" value="YbiO_bact"/>
</dbReference>
<dbReference type="Gene3D" id="3.30.70.100">
    <property type="match status" value="1"/>
</dbReference>
<dbReference type="Pfam" id="PF21082">
    <property type="entry name" value="MS_channel_3rd"/>
    <property type="match status" value="1"/>
</dbReference>
<evidence type="ECO:0000259" key="11">
    <source>
        <dbReference type="Pfam" id="PF21088"/>
    </source>
</evidence>
<dbReference type="SUPFAM" id="SSF82689">
    <property type="entry name" value="Mechanosensitive channel protein MscS (YggB), C-terminal domain"/>
    <property type="match status" value="1"/>
</dbReference>
<dbReference type="SUPFAM" id="SSF82861">
    <property type="entry name" value="Mechanosensitive channel protein MscS (YggB), transmembrane region"/>
    <property type="match status" value="1"/>
</dbReference>
<reference evidence="12 13" key="1">
    <citation type="submission" date="2016-10" db="EMBL/GenBank/DDBJ databases">
        <authorList>
            <person name="de Groot N.N."/>
        </authorList>
    </citation>
    <scope>NUCLEOTIDE SEQUENCE [LARGE SCALE GENOMIC DNA]</scope>
    <source>
        <strain evidence="12 13">CGMCC 1.5070</strain>
    </source>
</reference>
<evidence type="ECO:0000313" key="12">
    <source>
        <dbReference type="EMBL" id="SEM52810.1"/>
    </source>
</evidence>
<dbReference type="InterPro" id="IPR011066">
    <property type="entry name" value="MscS_channel_C_sf"/>
</dbReference>
<feature type="domain" description="Mechanosensitive ion channel MscS" evidence="9">
    <location>
        <begin position="136"/>
        <end position="200"/>
    </location>
</feature>
<evidence type="ECO:0000313" key="13">
    <source>
        <dbReference type="Proteomes" id="UP000199158"/>
    </source>
</evidence>
<sequence length="332" mass="37481">MTSNITNDMLETPASISGQILKKLDHVADYFKDNAGELLWNLMMIAAILILAKLALYLISRGTKSAMQKQMYHRSEKQGKRIDTMMTLLRSAARYVVYFIAILLILKQFNLFESMKGLIVTAGVGSFAIGFGAQSLVKDVVTGFFMMFENQFSVGDYIKTDNFEGTVEATAMRVTYLRTFKGEQVIIPNGTISRVVNYSRGDNVAIITVSTSYEADTQKIMQLIEQAVKQYASENMDVIKEPPVVQGITAFESSSVQISVMCKVHSMKQWQVERGMRLAVKEMFDKSGVAFPYQRIVKMDYTPEKKLTNDDIPKGKEKKDKIPEWANIEDDE</sequence>
<dbReference type="PANTHER" id="PTHR30460:SF0">
    <property type="entry name" value="MODERATE CONDUCTANCE MECHANOSENSITIVE CHANNEL YBIO"/>
    <property type="match status" value="1"/>
</dbReference>
<evidence type="ECO:0000259" key="10">
    <source>
        <dbReference type="Pfam" id="PF21082"/>
    </source>
</evidence>
<dbReference type="SUPFAM" id="SSF50182">
    <property type="entry name" value="Sm-like ribonucleoproteins"/>
    <property type="match status" value="1"/>
</dbReference>
<feature type="domain" description="Mechanosensitive ion channel transmembrane helices 2/3" evidence="11">
    <location>
        <begin position="94"/>
        <end position="134"/>
    </location>
</feature>
<evidence type="ECO:0000256" key="4">
    <source>
        <dbReference type="ARBA" id="ARBA00022692"/>
    </source>
</evidence>
<evidence type="ECO:0000256" key="5">
    <source>
        <dbReference type="ARBA" id="ARBA00022989"/>
    </source>
</evidence>
<evidence type="ECO:0000256" key="1">
    <source>
        <dbReference type="ARBA" id="ARBA00004651"/>
    </source>
</evidence>
<keyword evidence="13" id="KW-1185">Reference proteome</keyword>
<evidence type="ECO:0000256" key="3">
    <source>
        <dbReference type="ARBA" id="ARBA00022475"/>
    </source>
</evidence>
<accession>A0A1H7Z2W4</accession>
<organism evidence="12 13">
    <name type="scientific">Hydrogenoanaerobacterium saccharovorans</name>
    <dbReference type="NCBI Taxonomy" id="474960"/>
    <lineage>
        <taxon>Bacteria</taxon>
        <taxon>Bacillati</taxon>
        <taxon>Bacillota</taxon>
        <taxon>Clostridia</taxon>
        <taxon>Eubacteriales</taxon>
        <taxon>Oscillospiraceae</taxon>
        <taxon>Hydrogenoanaerobacterium</taxon>
    </lineage>
</organism>
<feature type="domain" description="Mechanosensitive ion channel MscS C-terminal" evidence="10">
    <location>
        <begin position="207"/>
        <end position="291"/>
    </location>
</feature>
<feature type="compositionally biased region" description="Basic and acidic residues" evidence="7">
    <location>
        <begin position="304"/>
        <end position="323"/>
    </location>
</feature>
<evidence type="ECO:0000256" key="2">
    <source>
        <dbReference type="ARBA" id="ARBA00008017"/>
    </source>
</evidence>
<dbReference type="Pfam" id="PF00924">
    <property type="entry name" value="MS_channel_2nd"/>
    <property type="match status" value="1"/>
</dbReference>
<dbReference type="GO" id="GO:0005886">
    <property type="term" value="C:plasma membrane"/>
    <property type="evidence" value="ECO:0007669"/>
    <property type="project" value="UniProtKB-SubCell"/>
</dbReference>
<dbReference type="InterPro" id="IPR011014">
    <property type="entry name" value="MscS_channel_TM-2"/>
</dbReference>
<feature type="transmembrane region" description="Helical" evidence="8">
    <location>
        <begin position="38"/>
        <end position="59"/>
    </location>
</feature>
<evidence type="ECO:0000256" key="6">
    <source>
        <dbReference type="ARBA" id="ARBA00023136"/>
    </source>
</evidence>
<proteinExistence type="inferred from homology"/>
<dbReference type="GO" id="GO:0008381">
    <property type="term" value="F:mechanosensitive monoatomic ion channel activity"/>
    <property type="evidence" value="ECO:0007669"/>
    <property type="project" value="InterPro"/>
</dbReference>
<feature type="transmembrane region" description="Helical" evidence="8">
    <location>
        <begin position="87"/>
        <end position="106"/>
    </location>
</feature>
<keyword evidence="4 8" id="KW-0812">Transmembrane</keyword>
<comment type="similarity">
    <text evidence="2">Belongs to the MscS (TC 1.A.23) family.</text>
</comment>
<keyword evidence="3" id="KW-1003">Cell membrane</keyword>